<dbReference type="RefSeq" id="WP_189472939.1">
    <property type="nucleotide sequence ID" value="NZ_BMXS01000042.1"/>
</dbReference>
<gene>
    <name evidence="9" type="ORF">GCM10007160_42800</name>
</gene>
<dbReference type="SUPFAM" id="SSF81345">
    <property type="entry name" value="ABC transporter involved in vitamin B12 uptake, BtuC"/>
    <property type="match status" value="1"/>
</dbReference>
<evidence type="ECO:0000256" key="1">
    <source>
        <dbReference type="ARBA" id="ARBA00004651"/>
    </source>
</evidence>
<feature type="transmembrane region" description="Helical" evidence="8">
    <location>
        <begin position="85"/>
        <end position="102"/>
    </location>
</feature>
<evidence type="ECO:0000256" key="2">
    <source>
        <dbReference type="ARBA" id="ARBA00007935"/>
    </source>
</evidence>
<keyword evidence="4" id="KW-1003">Cell membrane</keyword>
<keyword evidence="6 8" id="KW-1133">Transmembrane helix</keyword>
<feature type="transmembrane region" description="Helical" evidence="8">
    <location>
        <begin position="27"/>
        <end position="49"/>
    </location>
</feature>
<dbReference type="PANTHER" id="PTHR30472:SF24">
    <property type="entry name" value="FERRIC ENTEROBACTIN TRANSPORT SYSTEM PERMEASE PROTEIN FEPG"/>
    <property type="match status" value="1"/>
</dbReference>
<proteinExistence type="inferred from homology"/>
<feature type="transmembrane region" description="Helical" evidence="8">
    <location>
        <begin position="152"/>
        <end position="171"/>
    </location>
</feature>
<evidence type="ECO:0000313" key="10">
    <source>
        <dbReference type="Proteomes" id="UP000653056"/>
    </source>
</evidence>
<dbReference type="EMBL" id="BMXS01000042">
    <property type="protein sequence ID" value="GGY11185.1"/>
    <property type="molecule type" value="Genomic_DNA"/>
</dbReference>
<comment type="caution">
    <text evidence="9">The sequence shown here is derived from an EMBL/GenBank/DDBJ whole genome shotgun (WGS) entry which is preliminary data.</text>
</comment>
<dbReference type="CDD" id="cd06550">
    <property type="entry name" value="TM_ABC_iron-siderophores_like"/>
    <property type="match status" value="1"/>
</dbReference>
<keyword evidence="3" id="KW-0813">Transport</keyword>
<feature type="transmembrane region" description="Helical" evidence="8">
    <location>
        <begin position="258"/>
        <end position="281"/>
    </location>
</feature>
<keyword evidence="5 8" id="KW-0812">Transmembrane</keyword>
<feature type="transmembrane region" description="Helical" evidence="8">
    <location>
        <begin position="114"/>
        <end position="132"/>
    </location>
</feature>
<sequence>MTFSARAATPTSPHAAGSAPVKDRLRLGFAVLLGLVVLAALANLLFGAVTLSPSRVWLALIGSGDSAVGDPVAQDIVWNLRLPRLLVGALVGVHFAIAGSLLQAVMRNPLADSGVMGINAGASLAAVLAFAAAERLAGDGNPYLRAALSLDWLPLVACGGGLAAAAVVYRLSWNRGSTPVRLVLCGIAVAGLLNALATGVLAGWAQATTETVLAWLSGSLYGRDWTHLTALLPWTMASLVLLPLLVRGANLLQLGDEVAATLGLGVEGSRFALLLVAVLFAASAVGIAGPVGFVGLIVAHVARLMVGPDLKRQLIVSPLCGALLVLVSDLVGRLVLVPAELPIGVVTSLLGVPFFLALLARRL</sequence>
<dbReference type="PANTHER" id="PTHR30472">
    <property type="entry name" value="FERRIC ENTEROBACTIN TRANSPORT SYSTEM PERMEASE PROTEIN"/>
    <property type="match status" value="1"/>
</dbReference>
<comment type="subcellular location">
    <subcellularLocation>
        <location evidence="1">Cell membrane</location>
        <topology evidence="1">Multi-pass membrane protein</topology>
    </subcellularLocation>
</comment>
<feature type="transmembrane region" description="Helical" evidence="8">
    <location>
        <begin position="183"/>
        <end position="205"/>
    </location>
</feature>
<evidence type="ECO:0000256" key="7">
    <source>
        <dbReference type="ARBA" id="ARBA00023136"/>
    </source>
</evidence>
<accession>A0ABQ2ZBE0</accession>
<feature type="transmembrane region" description="Helical" evidence="8">
    <location>
        <begin position="225"/>
        <end position="246"/>
    </location>
</feature>
<keyword evidence="10" id="KW-1185">Reference proteome</keyword>
<name>A0ABQ2ZBE0_9GAMM</name>
<reference evidence="10" key="1">
    <citation type="journal article" date="2019" name="Int. J. Syst. Evol. Microbiol.">
        <title>The Global Catalogue of Microorganisms (GCM) 10K type strain sequencing project: providing services to taxonomists for standard genome sequencing and annotation.</title>
        <authorList>
            <consortium name="The Broad Institute Genomics Platform"/>
            <consortium name="The Broad Institute Genome Sequencing Center for Infectious Disease"/>
            <person name="Wu L."/>
            <person name="Ma J."/>
        </authorList>
    </citation>
    <scope>NUCLEOTIDE SEQUENCE [LARGE SCALE GENOMIC DNA]</scope>
    <source>
        <strain evidence="10">KCTC 22228</strain>
    </source>
</reference>
<keyword evidence="7 8" id="KW-0472">Membrane</keyword>
<comment type="similarity">
    <text evidence="2">Belongs to the binding-protein-dependent transport system permease family. FecCD subfamily.</text>
</comment>
<protein>
    <submittedName>
        <fullName evidence="9">Iron ABC transporter permease</fullName>
    </submittedName>
</protein>
<dbReference type="InterPro" id="IPR037294">
    <property type="entry name" value="ABC_BtuC-like"/>
</dbReference>
<feature type="transmembrane region" description="Helical" evidence="8">
    <location>
        <begin position="287"/>
        <end position="306"/>
    </location>
</feature>
<evidence type="ECO:0000256" key="5">
    <source>
        <dbReference type="ARBA" id="ARBA00022692"/>
    </source>
</evidence>
<evidence type="ECO:0000256" key="3">
    <source>
        <dbReference type="ARBA" id="ARBA00022448"/>
    </source>
</evidence>
<organism evidence="9 10">
    <name type="scientific">Litchfieldella qijiaojingensis</name>
    <dbReference type="NCBI Taxonomy" id="980347"/>
    <lineage>
        <taxon>Bacteria</taxon>
        <taxon>Pseudomonadati</taxon>
        <taxon>Pseudomonadota</taxon>
        <taxon>Gammaproteobacteria</taxon>
        <taxon>Oceanospirillales</taxon>
        <taxon>Halomonadaceae</taxon>
        <taxon>Litchfieldella</taxon>
    </lineage>
</organism>
<dbReference type="Gene3D" id="1.10.3470.10">
    <property type="entry name" value="ABC transporter involved in vitamin B12 uptake, BtuC"/>
    <property type="match status" value="1"/>
</dbReference>
<dbReference type="Pfam" id="PF01032">
    <property type="entry name" value="FecCD"/>
    <property type="match status" value="1"/>
</dbReference>
<feature type="transmembrane region" description="Helical" evidence="8">
    <location>
        <begin position="341"/>
        <end position="360"/>
    </location>
</feature>
<feature type="transmembrane region" description="Helical" evidence="8">
    <location>
        <begin position="313"/>
        <end position="335"/>
    </location>
</feature>
<evidence type="ECO:0000256" key="4">
    <source>
        <dbReference type="ARBA" id="ARBA00022475"/>
    </source>
</evidence>
<evidence type="ECO:0000256" key="6">
    <source>
        <dbReference type="ARBA" id="ARBA00022989"/>
    </source>
</evidence>
<evidence type="ECO:0000256" key="8">
    <source>
        <dbReference type="SAM" id="Phobius"/>
    </source>
</evidence>
<dbReference type="InterPro" id="IPR000522">
    <property type="entry name" value="ABC_transptr_permease_BtuC"/>
</dbReference>
<evidence type="ECO:0000313" key="9">
    <source>
        <dbReference type="EMBL" id="GGY11185.1"/>
    </source>
</evidence>
<dbReference type="Proteomes" id="UP000653056">
    <property type="component" value="Unassembled WGS sequence"/>
</dbReference>